<dbReference type="InterPro" id="IPR036179">
    <property type="entry name" value="Ig-like_dom_sf"/>
</dbReference>
<dbReference type="FunFam" id="2.60.40.10:FF:000028">
    <property type="entry name" value="Neuronal cell adhesion molecule"/>
    <property type="match status" value="1"/>
</dbReference>
<evidence type="ECO:0000256" key="4">
    <source>
        <dbReference type="SAM" id="Phobius"/>
    </source>
</evidence>
<dbReference type="AlphaFoldDB" id="R7TA26"/>
<keyword evidence="3" id="KW-0393">Immunoglobulin domain</keyword>
<feature type="domain" description="Fibronectin type-III" evidence="6">
    <location>
        <begin position="780"/>
        <end position="881"/>
    </location>
</feature>
<evidence type="ECO:0000256" key="3">
    <source>
        <dbReference type="ARBA" id="ARBA00023319"/>
    </source>
</evidence>
<dbReference type="OrthoDB" id="3666223at2759"/>
<dbReference type="InterPro" id="IPR003599">
    <property type="entry name" value="Ig_sub"/>
</dbReference>
<sequence>MWCKYTFCLEGYEWGWILGTGMEKSPYVCEISKEDIYKISQEDRGPGEFTRLDNPDEETIERGPKMLEQPKDVVYEPKDVNKFTSIICTVDAYPEAEFSWTRERAGDKVEIDPNTEPRYTMINGVLIIHEPAADEEDDGKYQCTATNKFGSIFSNTIALDFGYLQDFPKSPRAPVSAIAYQWASVECSPPAHYPEVLYTWYKDDIYNFIRPELKPYIFISNDGRLYFSEITADDVGAYYCLIYKPGQALAEGKVSMPTEVKVVEGSPGIYEPEIGSGFPLVYPSSPMIGDNVRLECWASGTSRYDDLIYTWDKVEMVDGKPHRELPLPNQARLTDHMRVLLIDDIQLYDEGTYRCNVRRLHGQSHSETVDLILQGKPYFTLNLKDQFADIGTDLTWRCQAGGNPSPQYHWLKNTEILSNDTIPEEDRGRIIVNNNVLIIRNLDPERDNGMYQCQATNMLGTEYSTGELRVLSFAPNFKKYLMQPNQFATALGNTTLYCRPEAAPYPSAEEIIWYKNGVPLNPGSGENDRVQQLPNGNVFISNVQQSDQGVYKCHVSNSYGEAETVGNLTVLSKSTTTLTQPPLDTNIQVNRTNFLSCMASYNPVLDVTYVWYHGDMLVEFEKVFRLYVGGLYIMKAQFEHQGRYTCRVHSSSGMTAASATVQILGPPSEPAGVFIQSATVTTSSVVVQWKASGTTTRPIISYVIEGYNFWEGFWRILFTSEFISALDMQLDEDERETMHFNVTDLRPYSTYQLRIRAENSYGTSIPSTPSQEFTTWAVKPDRAPEEVGGGGGRVGDLTITWKPLEEWEYNGPGIGYRVRRKNRGDDEWDKTFDIPGGDISRYVDLVGEPNFYREYEVTAQAYNDQGFGPVSPISIIRSAMGLPTVIAQNVRAQPFNSTACLVHWEPVEDSRDHIKGKLGGYRLSYWKECCETEEMAPRVTIDGQASEGLVIGLEPNTPYYFDVMVWNQAGNGPKSQYFIQRTLRTAPINMPVEVQVLRKSGTAIEVSFRGVSTTSEEEPLEGYKVRIWADGEHLKVGEDYDSGKETTLYIDDLRSDVMYKLRAYGYSRGGMGTMSSPAVKFMLGSAAAVSSSITLIVTLCVFNRLFLS</sequence>
<keyword evidence="9" id="KW-1185">Reference proteome</keyword>
<evidence type="ECO:0000256" key="1">
    <source>
        <dbReference type="ARBA" id="ARBA00022737"/>
    </source>
</evidence>
<feature type="domain" description="Ig-like" evidence="5">
    <location>
        <begin position="279"/>
        <end position="370"/>
    </location>
</feature>
<dbReference type="InterPro" id="IPR007110">
    <property type="entry name" value="Ig-like_dom"/>
</dbReference>
<evidence type="ECO:0000259" key="6">
    <source>
        <dbReference type="PROSITE" id="PS50853"/>
    </source>
</evidence>
<dbReference type="Proteomes" id="UP000014760">
    <property type="component" value="Unassembled WGS sequence"/>
</dbReference>
<reference evidence="9" key="1">
    <citation type="submission" date="2012-12" db="EMBL/GenBank/DDBJ databases">
        <authorList>
            <person name="Hellsten U."/>
            <person name="Grimwood J."/>
            <person name="Chapman J.A."/>
            <person name="Shapiro H."/>
            <person name="Aerts A."/>
            <person name="Otillar R.P."/>
            <person name="Terry A.Y."/>
            <person name="Boore J.L."/>
            <person name="Simakov O."/>
            <person name="Marletaz F."/>
            <person name="Cho S.-J."/>
            <person name="Edsinger-Gonzales E."/>
            <person name="Havlak P."/>
            <person name="Kuo D.-H."/>
            <person name="Larsson T."/>
            <person name="Lv J."/>
            <person name="Arendt D."/>
            <person name="Savage R."/>
            <person name="Osoegawa K."/>
            <person name="de Jong P."/>
            <person name="Lindberg D.R."/>
            <person name="Seaver E.C."/>
            <person name="Weisblat D.A."/>
            <person name="Putnam N.H."/>
            <person name="Grigoriev I.V."/>
            <person name="Rokhsar D.S."/>
        </authorList>
    </citation>
    <scope>NUCLEOTIDE SEQUENCE</scope>
    <source>
        <strain evidence="9">I ESC-2004</strain>
    </source>
</reference>
<dbReference type="OMA" id="MPDANPR"/>
<dbReference type="EMBL" id="AMQN01014442">
    <property type="status" value="NOT_ANNOTATED_CDS"/>
    <property type="molecule type" value="Genomic_DNA"/>
</dbReference>
<evidence type="ECO:0008006" key="10">
    <source>
        <dbReference type="Google" id="ProtNLM"/>
    </source>
</evidence>
<evidence type="ECO:0000313" key="9">
    <source>
        <dbReference type="Proteomes" id="UP000014760"/>
    </source>
</evidence>
<dbReference type="EnsemblMetazoa" id="CapteT180331">
    <property type="protein sequence ID" value="CapteP180331"/>
    <property type="gene ID" value="CapteG180331"/>
</dbReference>
<dbReference type="SMART" id="SM00060">
    <property type="entry name" value="FN3"/>
    <property type="match status" value="4"/>
</dbReference>
<dbReference type="CDD" id="cd00063">
    <property type="entry name" value="FN3"/>
    <property type="match status" value="4"/>
</dbReference>
<name>R7TA26_CAPTE</name>
<feature type="domain" description="Fibronectin type-III" evidence="6">
    <location>
        <begin position="990"/>
        <end position="1086"/>
    </location>
</feature>
<protein>
    <recommendedName>
        <fullName evidence="10">Contactin</fullName>
    </recommendedName>
</protein>
<dbReference type="HOGENOM" id="CLU_005756_1_1_1"/>
<dbReference type="GO" id="GO:0005886">
    <property type="term" value="C:plasma membrane"/>
    <property type="evidence" value="ECO:0007669"/>
    <property type="project" value="TreeGrafter"/>
</dbReference>
<dbReference type="GO" id="GO:0007411">
    <property type="term" value="P:axon guidance"/>
    <property type="evidence" value="ECO:0007669"/>
    <property type="project" value="TreeGrafter"/>
</dbReference>
<feature type="domain" description="Ig-like" evidence="5">
    <location>
        <begin position="581"/>
        <end position="662"/>
    </location>
</feature>
<dbReference type="GO" id="GO:0030424">
    <property type="term" value="C:axon"/>
    <property type="evidence" value="ECO:0007669"/>
    <property type="project" value="TreeGrafter"/>
</dbReference>
<dbReference type="SUPFAM" id="SSF48726">
    <property type="entry name" value="Immunoglobulin"/>
    <property type="match status" value="6"/>
</dbReference>
<dbReference type="PROSITE" id="PS50835">
    <property type="entry name" value="IG_LIKE"/>
    <property type="match status" value="6"/>
</dbReference>
<keyword evidence="4" id="KW-1133">Transmembrane helix</keyword>
<keyword evidence="4" id="KW-0812">Transmembrane</keyword>
<keyword evidence="4" id="KW-0472">Membrane</keyword>
<dbReference type="PANTHER" id="PTHR44170">
    <property type="entry name" value="PROTEIN SIDEKICK"/>
    <property type="match status" value="1"/>
</dbReference>
<feature type="domain" description="Fibronectin type-III" evidence="6">
    <location>
        <begin position="886"/>
        <end position="985"/>
    </location>
</feature>
<dbReference type="Pfam" id="PF00041">
    <property type="entry name" value="fn3"/>
    <property type="match status" value="3"/>
</dbReference>
<reference evidence="7 9" key="2">
    <citation type="journal article" date="2013" name="Nature">
        <title>Insights into bilaterian evolution from three spiralian genomes.</title>
        <authorList>
            <person name="Simakov O."/>
            <person name="Marletaz F."/>
            <person name="Cho S.J."/>
            <person name="Edsinger-Gonzales E."/>
            <person name="Havlak P."/>
            <person name="Hellsten U."/>
            <person name="Kuo D.H."/>
            <person name="Larsson T."/>
            <person name="Lv J."/>
            <person name="Arendt D."/>
            <person name="Savage R."/>
            <person name="Osoegawa K."/>
            <person name="de Jong P."/>
            <person name="Grimwood J."/>
            <person name="Chapman J.A."/>
            <person name="Shapiro H."/>
            <person name="Aerts A."/>
            <person name="Otillar R.P."/>
            <person name="Terry A.Y."/>
            <person name="Boore J.L."/>
            <person name="Grigoriev I.V."/>
            <person name="Lindberg D.R."/>
            <person name="Seaver E.C."/>
            <person name="Weisblat D.A."/>
            <person name="Putnam N.H."/>
            <person name="Rokhsar D.S."/>
        </authorList>
    </citation>
    <scope>NUCLEOTIDE SEQUENCE</scope>
    <source>
        <strain evidence="7 9">I ESC-2004</strain>
    </source>
</reference>
<dbReference type="InterPro" id="IPR003598">
    <property type="entry name" value="Ig_sub2"/>
</dbReference>
<accession>R7TA26</accession>
<dbReference type="Pfam" id="PF00047">
    <property type="entry name" value="ig"/>
    <property type="match status" value="1"/>
</dbReference>
<feature type="domain" description="Ig-like" evidence="5">
    <location>
        <begin position="475"/>
        <end position="569"/>
    </location>
</feature>
<dbReference type="FunFam" id="2.60.40.10:FF:000064">
    <property type="entry name" value="Contactin 1"/>
    <property type="match status" value="1"/>
</dbReference>
<evidence type="ECO:0000313" key="7">
    <source>
        <dbReference type="EMBL" id="ELT90327.1"/>
    </source>
</evidence>
<dbReference type="InterPro" id="IPR003961">
    <property type="entry name" value="FN3_dom"/>
</dbReference>
<dbReference type="SMART" id="SM00409">
    <property type="entry name" value="IG"/>
    <property type="match status" value="6"/>
</dbReference>
<dbReference type="InterPro" id="IPR013783">
    <property type="entry name" value="Ig-like_fold"/>
</dbReference>
<dbReference type="FunCoup" id="R7TA26">
    <property type="interactions" value="410"/>
</dbReference>
<dbReference type="InterPro" id="IPR013151">
    <property type="entry name" value="Immunoglobulin_dom"/>
</dbReference>
<feature type="domain" description="Ig-like" evidence="5">
    <location>
        <begin position="64"/>
        <end position="158"/>
    </location>
</feature>
<evidence type="ECO:0000259" key="5">
    <source>
        <dbReference type="PROSITE" id="PS50835"/>
    </source>
</evidence>
<dbReference type="Gene3D" id="2.60.40.10">
    <property type="entry name" value="Immunoglobulins"/>
    <property type="match status" value="10"/>
</dbReference>
<gene>
    <name evidence="7" type="ORF">CAPTEDRAFT_180331</name>
</gene>
<dbReference type="SMART" id="SM00408">
    <property type="entry name" value="IGc2"/>
    <property type="match status" value="5"/>
</dbReference>
<evidence type="ECO:0000256" key="2">
    <source>
        <dbReference type="ARBA" id="ARBA00023157"/>
    </source>
</evidence>
<dbReference type="PANTHER" id="PTHR44170:SF6">
    <property type="entry name" value="CONTACTIN"/>
    <property type="match status" value="1"/>
</dbReference>
<feature type="domain" description="Fibronectin type-III" evidence="6">
    <location>
        <begin position="666"/>
        <end position="778"/>
    </location>
</feature>
<dbReference type="InterPro" id="IPR036116">
    <property type="entry name" value="FN3_sf"/>
</dbReference>
<dbReference type="FunFam" id="2.60.40.10:FF:000035">
    <property type="entry name" value="Contactin 1"/>
    <property type="match status" value="1"/>
</dbReference>
<dbReference type="STRING" id="283909.R7TA26"/>
<dbReference type="Pfam" id="PF13927">
    <property type="entry name" value="Ig_3"/>
    <property type="match status" value="2"/>
</dbReference>
<proteinExistence type="predicted"/>
<reference evidence="8" key="3">
    <citation type="submission" date="2015-06" db="UniProtKB">
        <authorList>
            <consortium name="EnsemblMetazoa"/>
        </authorList>
    </citation>
    <scope>IDENTIFICATION</scope>
</reference>
<dbReference type="Pfam" id="PF07679">
    <property type="entry name" value="I-set"/>
    <property type="match status" value="2"/>
</dbReference>
<evidence type="ECO:0000313" key="8">
    <source>
        <dbReference type="EnsemblMetazoa" id="CapteP180331"/>
    </source>
</evidence>
<dbReference type="InterPro" id="IPR013098">
    <property type="entry name" value="Ig_I-set"/>
</dbReference>
<dbReference type="SUPFAM" id="SSF49265">
    <property type="entry name" value="Fibronectin type III"/>
    <property type="match status" value="2"/>
</dbReference>
<dbReference type="EMBL" id="KB310978">
    <property type="protein sequence ID" value="ELT90327.1"/>
    <property type="molecule type" value="Genomic_DNA"/>
</dbReference>
<dbReference type="FunFam" id="2.60.40.10:FF:000032">
    <property type="entry name" value="palladin isoform X1"/>
    <property type="match status" value="1"/>
</dbReference>
<organism evidence="7">
    <name type="scientific">Capitella teleta</name>
    <name type="common">Polychaete worm</name>
    <dbReference type="NCBI Taxonomy" id="283909"/>
    <lineage>
        <taxon>Eukaryota</taxon>
        <taxon>Metazoa</taxon>
        <taxon>Spiralia</taxon>
        <taxon>Lophotrochozoa</taxon>
        <taxon>Annelida</taxon>
        <taxon>Polychaeta</taxon>
        <taxon>Sedentaria</taxon>
        <taxon>Scolecida</taxon>
        <taxon>Capitellidae</taxon>
        <taxon>Capitella</taxon>
    </lineage>
</organism>
<dbReference type="PROSITE" id="PS50853">
    <property type="entry name" value="FN3"/>
    <property type="match status" value="4"/>
</dbReference>
<dbReference type="GO" id="GO:0098609">
    <property type="term" value="P:cell-cell adhesion"/>
    <property type="evidence" value="ECO:0007669"/>
    <property type="project" value="TreeGrafter"/>
</dbReference>
<feature type="transmembrane region" description="Helical" evidence="4">
    <location>
        <begin position="1081"/>
        <end position="1102"/>
    </location>
</feature>
<keyword evidence="2" id="KW-1015">Disulfide bond</keyword>
<keyword evidence="1" id="KW-0677">Repeat</keyword>
<feature type="domain" description="Ig-like" evidence="5">
    <location>
        <begin position="168"/>
        <end position="255"/>
    </location>
</feature>
<feature type="domain" description="Ig-like" evidence="5">
    <location>
        <begin position="377"/>
        <end position="472"/>
    </location>
</feature>